<evidence type="ECO:0000256" key="3">
    <source>
        <dbReference type="ARBA" id="ARBA00023125"/>
    </source>
</evidence>
<comment type="caution">
    <text evidence="6">The sequence shown here is derived from an EMBL/GenBank/DDBJ whole genome shotgun (WGS) entry which is preliminary data.</text>
</comment>
<dbReference type="Gene3D" id="3.40.190.10">
    <property type="entry name" value="Periplasmic binding protein-like II"/>
    <property type="match status" value="2"/>
</dbReference>
<protein>
    <submittedName>
        <fullName evidence="6">LysR family transcriptional regulator</fullName>
    </submittedName>
</protein>
<dbReference type="InterPro" id="IPR036388">
    <property type="entry name" value="WH-like_DNA-bd_sf"/>
</dbReference>
<keyword evidence="2" id="KW-0805">Transcription regulation</keyword>
<dbReference type="CDD" id="cd05466">
    <property type="entry name" value="PBP2_LTTR_substrate"/>
    <property type="match status" value="1"/>
</dbReference>
<feature type="domain" description="HTH lysR-type" evidence="5">
    <location>
        <begin position="1"/>
        <end position="58"/>
    </location>
</feature>
<evidence type="ECO:0000256" key="1">
    <source>
        <dbReference type="ARBA" id="ARBA00009437"/>
    </source>
</evidence>
<gene>
    <name evidence="6" type="ORF">GRI89_17180</name>
</gene>
<dbReference type="SUPFAM" id="SSF46785">
    <property type="entry name" value="Winged helix' DNA-binding domain"/>
    <property type="match status" value="1"/>
</dbReference>
<dbReference type="Gene3D" id="1.10.10.10">
    <property type="entry name" value="Winged helix-like DNA-binding domain superfamily/Winged helix DNA-binding domain"/>
    <property type="match status" value="1"/>
</dbReference>
<evidence type="ECO:0000256" key="4">
    <source>
        <dbReference type="ARBA" id="ARBA00023163"/>
    </source>
</evidence>
<dbReference type="PANTHER" id="PTHR30346">
    <property type="entry name" value="TRANSCRIPTIONAL DUAL REGULATOR HCAR-RELATED"/>
    <property type="match status" value="1"/>
</dbReference>
<comment type="similarity">
    <text evidence="1">Belongs to the LysR transcriptional regulatory family.</text>
</comment>
<reference evidence="6 7" key="1">
    <citation type="submission" date="2019-12" db="EMBL/GenBank/DDBJ databases">
        <title>Genomic-based taxomic classification of the family Erythrobacteraceae.</title>
        <authorList>
            <person name="Xu L."/>
        </authorList>
    </citation>
    <scope>NUCLEOTIDE SEQUENCE [LARGE SCALE GENOMIC DNA]</scope>
    <source>
        <strain evidence="6 7">MCCC 1K01500</strain>
    </source>
</reference>
<organism evidence="6 7">
    <name type="scientific">Croceibacterium salegens</name>
    <dbReference type="NCBI Taxonomy" id="1737568"/>
    <lineage>
        <taxon>Bacteria</taxon>
        <taxon>Pseudomonadati</taxon>
        <taxon>Pseudomonadota</taxon>
        <taxon>Alphaproteobacteria</taxon>
        <taxon>Sphingomonadales</taxon>
        <taxon>Erythrobacteraceae</taxon>
        <taxon>Croceibacterium</taxon>
    </lineage>
</organism>
<dbReference type="InterPro" id="IPR036390">
    <property type="entry name" value="WH_DNA-bd_sf"/>
</dbReference>
<evidence type="ECO:0000259" key="5">
    <source>
        <dbReference type="PROSITE" id="PS50931"/>
    </source>
</evidence>
<dbReference type="OrthoDB" id="8479870at2"/>
<dbReference type="InterPro" id="IPR005119">
    <property type="entry name" value="LysR_subst-bd"/>
</dbReference>
<dbReference type="InterPro" id="IPR000847">
    <property type="entry name" value="LysR_HTH_N"/>
</dbReference>
<dbReference type="Pfam" id="PF03466">
    <property type="entry name" value="LysR_substrate"/>
    <property type="match status" value="1"/>
</dbReference>
<accession>A0A6I4T1S8</accession>
<dbReference type="PROSITE" id="PS50931">
    <property type="entry name" value="HTH_LYSR"/>
    <property type="match status" value="1"/>
</dbReference>
<evidence type="ECO:0000313" key="7">
    <source>
        <dbReference type="Proteomes" id="UP000433652"/>
    </source>
</evidence>
<dbReference type="RefSeq" id="WP_159798242.1">
    <property type="nucleotide sequence ID" value="NZ_WTYM01000060.1"/>
</dbReference>
<dbReference type="PANTHER" id="PTHR30346:SF28">
    <property type="entry name" value="HTH-TYPE TRANSCRIPTIONAL REGULATOR CYNR"/>
    <property type="match status" value="1"/>
</dbReference>
<dbReference type="GO" id="GO:0003700">
    <property type="term" value="F:DNA-binding transcription factor activity"/>
    <property type="evidence" value="ECO:0007669"/>
    <property type="project" value="InterPro"/>
</dbReference>
<evidence type="ECO:0000313" key="6">
    <source>
        <dbReference type="EMBL" id="MXO61280.1"/>
    </source>
</evidence>
<proteinExistence type="inferred from homology"/>
<dbReference type="GO" id="GO:0032993">
    <property type="term" value="C:protein-DNA complex"/>
    <property type="evidence" value="ECO:0007669"/>
    <property type="project" value="TreeGrafter"/>
</dbReference>
<dbReference type="SUPFAM" id="SSF53850">
    <property type="entry name" value="Periplasmic binding protein-like II"/>
    <property type="match status" value="1"/>
</dbReference>
<name>A0A6I4T1S8_9SPHN</name>
<dbReference type="Proteomes" id="UP000433652">
    <property type="component" value="Unassembled WGS sequence"/>
</dbReference>
<keyword evidence="7" id="KW-1185">Reference proteome</keyword>
<dbReference type="PRINTS" id="PR00039">
    <property type="entry name" value="HTHLYSR"/>
</dbReference>
<dbReference type="AlphaFoldDB" id="A0A6I4T1S8"/>
<dbReference type="FunFam" id="1.10.10.10:FF:000001">
    <property type="entry name" value="LysR family transcriptional regulator"/>
    <property type="match status" value="1"/>
</dbReference>
<dbReference type="Pfam" id="PF00126">
    <property type="entry name" value="HTH_1"/>
    <property type="match status" value="1"/>
</dbReference>
<sequence>MEMQQVRYFVTLAKTLNFTRAAEQCNVSQPALTRAIQQLEHELGGPLFHRERNNTHLSELGLMMLPYLEGVEESSRAAKEAAKSVRKLENVTLTLGAMCTIGPQLVADLIVRFQAENPDVAVQVVDGEARAMIERLEKGDLHISLVGVPEELPEQFHQVPVFSEKFVIVLPPDHPFAKKEAIRVAELDGQPYVGRSNCEVFQFVTDDFMRRGVTTRKVFSSPRDEWVQNMIKAGLGFGFFPEFAVTDPELVSVPLIEPGYSRTIYLATVRGRPHSPAVGAFVKAARGHAWPVSELSS</sequence>
<evidence type="ECO:0000256" key="2">
    <source>
        <dbReference type="ARBA" id="ARBA00023015"/>
    </source>
</evidence>
<keyword evidence="3" id="KW-0238">DNA-binding</keyword>
<dbReference type="EMBL" id="WTYM01000060">
    <property type="protein sequence ID" value="MXO61280.1"/>
    <property type="molecule type" value="Genomic_DNA"/>
</dbReference>
<keyword evidence="4" id="KW-0804">Transcription</keyword>
<dbReference type="GO" id="GO:0003677">
    <property type="term" value="F:DNA binding"/>
    <property type="evidence" value="ECO:0007669"/>
    <property type="project" value="UniProtKB-KW"/>
</dbReference>